<evidence type="ECO:0000313" key="2">
    <source>
        <dbReference type="EMBL" id="KYN41011.1"/>
    </source>
</evidence>
<feature type="compositionally biased region" description="Basic residues" evidence="1">
    <location>
        <begin position="162"/>
        <end position="175"/>
    </location>
</feature>
<dbReference type="EMBL" id="KQ981491">
    <property type="protein sequence ID" value="KYN41011.1"/>
    <property type="molecule type" value="Genomic_DNA"/>
</dbReference>
<feature type="region of interest" description="Disordered" evidence="1">
    <location>
        <begin position="432"/>
        <end position="453"/>
    </location>
</feature>
<gene>
    <name evidence="2" type="ORF">ALC56_04604</name>
</gene>
<evidence type="ECO:0000256" key="1">
    <source>
        <dbReference type="SAM" id="MobiDB-lite"/>
    </source>
</evidence>
<organism evidence="2 3">
    <name type="scientific">Trachymyrmex septentrionalis</name>
    <dbReference type="NCBI Taxonomy" id="34720"/>
    <lineage>
        <taxon>Eukaryota</taxon>
        <taxon>Metazoa</taxon>
        <taxon>Ecdysozoa</taxon>
        <taxon>Arthropoda</taxon>
        <taxon>Hexapoda</taxon>
        <taxon>Insecta</taxon>
        <taxon>Pterygota</taxon>
        <taxon>Neoptera</taxon>
        <taxon>Endopterygota</taxon>
        <taxon>Hymenoptera</taxon>
        <taxon>Apocrita</taxon>
        <taxon>Aculeata</taxon>
        <taxon>Formicoidea</taxon>
        <taxon>Formicidae</taxon>
        <taxon>Myrmicinae</taxon>
        <taxon>Trachymyrmex</taxon>
    </lineage>
</organism>
<protein>
    <submittedName>
        <fullName evidence="2">Uncharacterized protein</fullName>
    </submittedName>
</protein>
<feature type="region of interest" description="Disordered" evidence="1">
    <location>
        <begin position="135"/>
        <end position="215"/>
    </location>
</feature>
<dbReference type="AlphaFoldDB" id="A0A195FKY8"/>
<proteinExistence type="predicted"/>
<accession>A0A195FKY8</accession>
<dbReference type="Proteomes" id="UP000078541">
    <property type="component" value="Unassembled WGS sequence"/>
</dbReference>
<feature type="region of interest" description="Disordered" evidence="1">
    <location>
        <begin position="387"/>
        <end position="406"/>
    </location>
</feature>
<reference evidence="2 3" key="1">
    <citation type="submission" date="2016-03" db="EMBL/GenBank/DDBJ databases">
        <title>Trachymyrmex septentrionalis WGS genome.</title>
        <authorList>
            <person name="Nygaard S."/>
            <person name="Hu H."/>
            <person name="Boomsma J."/>
            <person name="Zhang G."/>
        </authorList>
    </citation>
    <scope>NUCLEOTIDE SEQUENCE [LARGE SCALE GENOMIC DNA]</scope>
    <source>
        <strain evidence="2">Tsep2-gDNA-1</strain>
        <tissue evidence="2">Whole body</tissue>
    </source>
</reference>
<dbReference type="STRING" id="34720.A0A195FKY8"/>
<name>A0A195FKY8_9HYME</name>
<keyword evidence="3" id="KW-1185">Reference proteome</keyword>
<sequence length="453" mass="48637">MFRVYAGRPILVALATRLRLPLFHGSPAKAERRRRGVQHCKAARNLGVGAREQPAARAKGPRATGCDVLVRLNIDTQRATCDDEAAAAAAAAASDACPLARFLHSLDSSQGYNCHRQLRTVAAKRFEWFPKRKDSALGGARNSLSRSMPEQAAGRGGEGKKKQEKKKKKKRRRVGTRREKNTGAGGGPSLRTAGNSAQPPPTGTSDESIDLGVGLKTPLSPAPLASARSLVAAPPPPCSSSALPSKGSLPAVLYTRHSGLRRACLEFSRQKSPLIGQHPRNFQVCNLEDWRKRDVFSTTAGMKDGKRIYKASRIVLTMMTMSLYYNSDASLSPDIIGLVSSLPVPFCIEYWALLPLSSLSEYYHPIPTTVTPLTSMWRDGFASADGSVPSNPTVGTWSKGGKGGSRNARKRELISLSAGCCARCASHIDGDVAPPRSARDETPGGNASWVQGR</sequence>
<evidence type="ECO:0000313" key="3">
    <source>
        <dbReference type="Proteomes" id="UP000078541"/>
    </source>
</evidence>